<evidence type="ECO:0000313" key="3">
    <source>
        <dbReference type="Proteomes" id="UP000624404"/>
    </source>
</evidence>
<gene>
    <name evidence="2" type="ORF">SCLTRI_LOCUS7617</name>
</gene>
<reference evidence="2" key="1">
    <citation type="submission" date="2020-10" db="EMBL/GenBank/DDBJ databases">
        <authorList>
            <person name="Kusch S."/>
        </authorList>
    </citation>
    <scope>NUCLEOTIDE SEQUENCE</scope>
    <source>
        <strain evidence="2">SwB9</strain>
    </source>
</reference>
<feature type="region of interest" description="Disordered" evidence="1">
    <location>
        <begin position="1"/>
        <end position="21"/>
    </location>
</feature>
<accession>A0A8H2ZVH7</accession>
<dbReference type="Gene3D" id="3.40.630.30">
    <property type="match status" value="1"/>
</dbReference>
<evidence type="ECO:0000313" key="2">
    <source>
        <dbReference type="EMBL" id="CAD6447825.1"/>
    </source>
</evidence>
<feature type="compositionally biased region" description="Basic and acidic residues" evidence="1">
    <location>
        <begin position="50"/>
        <end position="62"/>
    </location>
</feature>
<feature type="region of interest" description="Disordered" evidence="1">
    <location>
        <begin position="50"/>
        <end position="72"/>
    </location>
</feature>
<organism evidence="2 3">
    <name type="scientific">Sclerotinia trifoliorum</name>
    <dbReference type="NCBI Taxonomy" id="28548"/>
    <lineage>
        <taxon>Eukaryota</taxon>
        <taxon>Fungi</taxon>
        <taxon>Dikarya</taxon>
        <taxon>Ascomycota</taxon>
        <taxon>Pezizomycotina</taxon>
        <taxon>Leotiomycetes</taxon>
        <taxon>Helotiales</taxon>
        <taxon>Sclerotiniaceae</taxon>
        <taxon>Sclerotinia</taxon>
    </lineage>
</organism>
<proteinExistence type="predicted"/>
<sequence>MIVQEQEQEHGEKRRKRRKEGEITGFMSFMPTFEDGFKVIYLYEIHLSEELRGSRNPPHDPPHQNIPRNSRR</sequence>
<protein>
    <submittedName>
        <fullName evidence="2">3a6474f7-a51a-47dd-a2f9-c5bc5f5410e4</fullName>
    </submittedName>
</protein>
<keyword evidence="3" id="KW-1185">Reference proteome</keyword>
<dbReference type="Proteomes" id="UP000624404">
    <property type="component" value="Unassembled WGS sequence"/>
</dbReference>
<dbReference type="OrthoDB" id="424551at2759"/>
<name>A0A8H2ZVH7_9HELO</name>
<evidence type="ECO:0000256" key="1">
    <source>
        <dbReference type="SAM" id="MobiDB-lite"/>
    </source>
</evidence>
<comment type="caution">
    <text evidence="2">The sequence shown here is derived from an EMBL/GenBank/DDBJ whole genome shotgun (WGS) entry which is preliminary data.</text>
</comment>
<dbReference type="EMBL" id="CAJHIA010000030">
    <property type="protein sequence ID" value="CAD6447825.1"/>
    <property type="molecule type" value="Genomic_DNA"/>
</dbReference>
<dbReference type="AlphaFoldDB" id="A0A8H2ZVH7"/>